<accession>A0A517LMD4</accession>
<organism evidence="1 2">
    <name type="scientific">Venturia effusa</name>
    <dbReference type="NCBI Taxonomy" id="50376"/>
    <lineage>
        <taxon>Eukaryota</taxon>
        <taxon>Fungi</taxon>
        <taxon>Dikarya</taxon>
        <taxon>Ascomycota</taxon>
        <taxon>Pezizomycotina</taxon>
        <taxon>Dothideomycetes</taxon>
        <taxon>Pleosporomycetidae</taxon>
        <taxon>Venturiales</taxon>
        <taxon>Venturiaceae</taxon>
        <taxon>Venturia</taxon>
    </lineage>
</organism>
<name>A0A517LMD4_9PEZI</name>
<protein>
    <submittedName>
        <fullName evidence="1">Uncharacterized protein</fullName>
    </submittedName>
</protein>
<reference evidence="1 2" key="1">
    <citation type="submission" date="2019-07" db="EMBL/GenBank/DDBJ databases">
        <title>Finished genome of Venturia effusa.</title>
        <authorList>
            <person name="Young C.A."/>
            <person name="Cox M.P."/>
            <person name="Ganley A.R.D."/>
            <person name="David W.J."/>
        </authorList>
    </citation>
    <scope>NUCLEOTIDE SEQUENCE [LARGE SCALE GENOMIC DNA]</scope>
    <source>
        <strain evidence="2">albino</strain>
    </source>
</reference>
<evidence type="ECO:0000313" key="1">
    <source>
        <dbReference type="EMBL" id="QDS76809.1"/>
    </source>
</evidence>
<dbReference type="EMBL" id="CP042200">
    <property type="protein sequence ID" value="QDS76809.1"/>
    <property type="molecule type" value="Genomic_DNA"/>
</dbReference>
<sequence>MAAPQQPDFVSVNNGFASVVQGLGDAIQGIETIRDDLAYLANIPAVQQGNAILLQLAAINHQLTHLVANTHNLRASHQNAVREVGDPLIPLHNVTTNLPIPHFPATPAAINNLPAPILNTILLELQLPATGSVARRKRLLRIALGLPKDCAE</sequence>
<dbReference type="AlphaFoldDB" id="A0A517LMD4"/>
<gene>
    <name evidence="1" type="ORF">FKW77_002608</name>
</gene>
<keyword evidence="2" id="KW-1185">Reference proteome</keyword>
<proteinExistence type="predicted"/>
<dbReference type="OrthoDB" id="3797005at2759"/>
<dbReference type="Proteomes" id="UP000316270">
    <property type="component" value="Chromosome 16"/>
</dbReference>
<evidence type="ECO:0000313" key="2">
    <source>
        <dbReference type="Proteomes" id="UP000316270"/>
    </source>
</evidence>